<name>R7VAN1_CAPTE</name>
<evidence type="ECO:0008006" key="5">
    <source>
        <dbReference type="Google" id="ProtNLM"/>
    </source>
</evidence>
<dbReference type="InterPro" id="IPR029021">
    <property type="entry name" value="Prot-tyrosine_phosphatase-like"/>
</dbReference>
<dbReference type="OrthoDB" id="6287223at2759"/>
<keyword evidence="1" id="KW-0472">Membrane</keyword>
<feature type="transmembrane region" description="Helical" evidence="1">
    <location>
        <begin position="57"/>
        <end position="79"/>
    </location>
</feature>
<protein>
    <recommendedName>
        <fullName evidence="5">EGF-like domain-containing protein</fullName>
    </recommendedName>
</protein>
<gene>
    <name evidence="2" type="ORF">CAPTEDRAFT_210656</name>
</gene>
<organism evidence="2">
    <name type="scientific">Capitella teleta</name>
    <name type="common">Polychaete worm</name>
    <dbReference type="NCBI Taxonomy" id="283909"/>
    <lineage>
        <taxon>Eukaryota</taxon>
        <taxon>Metazoa</taxon>
        <taxon>Spiralia</taxon>
        <taxon>Lophotrochozoa</taxon>
        <taxon>Annelida</taxon>
        <taxon>Polychaeta</taxon>
        <taxon>Sedentaria</taxon>
        <taxon>Scolecida</taxon>
        <taxon>Capitellidae</taxon>
        <taxon>Capitella</taxon>
    </lineage>
</organism>
<dbReference type="EnsemblMetazoa" id="CapteT210656">
    <property type="protein sequence ID" value="CapteP210656"/>
    <property type="gene ID" value="CapteG210656"/>
</dbReference>
<proteinExistence type="predicted"/>
<dbReference type="Gene3D" id="2.10.25.10">
    <property type="entry name" value="Laminin"/>
    <property type="match status" value="1"/>
</dbReference>
<feature type="non-terminal residue" evidence="2">
    <location>
        <position position="1"/>
    </location>
</feature>
<evidence type="ECO:0000256" key="1">
    <source>
        <dbReference type="SAM" id="Phobius"/>
    </source>
</evidence>
<accession>R7VAN1</accession>
<reference evidence="2 4" key="2">
    <citation type="journal article" date="2013" name="Nature">
        <title>Insights into bilaterian evolution from three spiralian genomes.</title>
        <authorList>
            <person name="Simakov O."/>
            <person name="Marletaz F."/>
            <person name="Cho S.J."/>
            <person name="Edsinger-Gonzales E."/>
            <person name="Havlak P."/>
            <person name="Hellsten U."/>
            <person name="Kuo D.H."/>
            <person name="Larsson T."/>
            <person name="Lv J."/>
            <person name="Arendt D."/>
            <person name="Savage R."/>
            <person name="Osoegawa K."/>
            <person name="de Jong P."/>
            <person name="Grimwood J."/>
            <person name="Chapman J.A."/>
            <person name="Shapiro H."/>
            <person name="Aerts A."/>
            <person name="Otillar R.P."/>
            <person name="Terry A.Y."/>
            <person name="Boore J.L."/>
            <person name="Grigoriev I.V."/>
            <person name="Lindberg D.R."/>
            <person name="Seaver E.C."/>
            <person name="Weisblat D.A."/>
            <person name="Putnam N.H."/>
            <person name="Rokhsar D.S."/>
        </authorList>
    </citation>
    <scope>NUCLEOTIDE SEQUENCE</scope>
    <source>
        <strain evidence="2 4">I ESC-2004</strain>
    </source>
</reference>
<dbReference type="EMBL" id="KB293742">
    <property type="protein sequence ID" value="ELU15592.1"/>
    <property type="molecule type" value="Genomic_DNA"/>
</dbReference>
<evidence type="ECO:0000313" key="2">
    <source>
        <dbReference type="EMBL" id="ELU15592.1"/>
    </source>
</evidence>
<dbReference type="CDD" id="cd12087">
    <property type="entry name" value="TM_EGFR-like"/>
    <property type="match status" value="1"/>
</dbReference>
<dbReference type="SUPFAM" id="SSF52799">
    <property type="entry name" value="(Phosphotyrosine protein) phosphatases II"/>
    <property type="match status" value="1"/>
</dbReference>
<keyword evidence="1" id="KW-0812">Transmembrane</keyword>
<dbReference type="AlphaFoldDB" id="R7VAN1"/>
<evidence type="ECO:0000313" key="4">
    <source>
        <dbReference type="Proteomes" id="UP000014760"/>
    </source>
</evidence>
<sequence length="234" mass="26161">VDECKRELYDVGCHTCVNLIGGHTCLCNDTFILDKNRNNETCVDPSQQSSARSSTGIIIGAVVAILFLIAAVVAVVCLIKKRRRDEKKACVSSKVPDADKMETNEYEELRGSFDLRCATRIKITAFNYLHRRISVLTLDHELTNKAIISLRQNLIPNGRSPKCAIMCKDGQQLSGFFIGVNCMLDMVDKGNKMNSMHGLNKFKTVCPEFEPSEEQLLQLSQLSKDYISHGKKSK</sequence>
<dbReference type="EMBL" id="AMQN01017988">
    <property type="status" value="NOT_ANNOTATED_CDS"/>
    <property type="molecule type" value="Genomic_DNA"/>
</dbReference>
<keyword evidence="4" id="KW-1185">Reference proteome</keyword>
<keyword evidence="1" id="KW-1133">Transmembrane helix</keyword>
<dbReference type="EMBL" id="AMQN01017989">
    <property type="status" value="NOT_ANNOTATED_CDS"/>
    <property type="molecule type" value="Genomic_DNA"/>
</dbReference>
<reference evidence="4" key="1">
    <citation type="submission" date="2012-12" db="EMBL/GenBank/DDBJ databases">
        <authorList>
            <person name="Hellsten U."/>
            <person name="Grimwood J."/>
            <person name="Chapman J.A."/>
            <person name="Shapiro H."/>
            <person name="Aerts A."/>
            <person name="Otillar R.P."/>
            <person name="Terry A.Y."/>
            <person name="Boore J.L."/>
            <person name="Simakov O."/>
            <person name="Marletaz F."/>
            <person name="Cho S.-J."/>
            <person name="Edsinger-Gonzales E."/>
            <person name="Havlak P."/>
            <person name="Kuo D.-H."/>
            <person name="Larsson T."/>
            <person name="Lv J."/>
            <person name="Arendt D."/>
            <person name="Savage R."/>
            <person name="Osoegawa K."/>
            <person name="de Jong P."/>
            <person name="Lindberg D.R."/>
            <person name="Seaver E.C."/>
            <person name="Weisblat D.A."/>
            <person name="Putnam N.H."/>
            <person name="Grigoriev I.V."/>
            <person name="Rokhsar D.S."/>
        </authorList>
    </citation>
    <scope>NUCLEOTIDE SEQUENCE</scope>
    <source>
        <strain evidence="4">I ESC-2004</strain>
    </source>
</reference>
<reference evidence="3" key="3">
    <citation type="submission" date="2015-06" db="UniProtKB">
        <authorList>
            <consortium name="EnsemblMetazoa"/>
        </authorList>
    </citation>
    <scope>IDENTIFICATION</scope>
</reference>
<dbReference type="HOGENOM" id="CLU_1187534_0_0_1"/>
<evidence type="ECO:0000313" key="3">
    <source>
        <dbReference type="EnsemblMetazoa" id="CapteP210656"/>
    </source>
</evidence>
<dbReference type="Proteomes" id="UP000014760">
    <property type="component" value="Unassembled WGS sequence"/>
</dbReference>